<evidence type="ECO:0000313" key="14">
    <source>
        <dbReference type="Proteomes" id="UP000295783"/>
    </source>
</evidence>
<comment type="similarity">
    <text evidence="11">Belongs to the binding-protein-dependent transport system permease family.</text>
</comment>
<evidence type="ECO:0000256" key="9">
    <source>
        <dbReference type="ARBA" id="ARBA00022989"/>
    </source>
</evidence>
<evidence type="ECO:0000256" key="5">
    <source>
        <dbReference type="ARBA" id="ARBA00022475"/>
    </source>
</evidence>
<keyword evidence="7 11" id="KW-0812">Transmembrane</keyword>
<dbReference type="Proteomes" id="UP000295783">
    <property type="component" value="Unassembled WGS sequence"/>
</dbReference>
<keyword evidence="10 11" id="KW-0472">Membrane</keyword>
<feature type="domain" description="ABC transmembrane type-1" evidence="12">
    <location>
        <begin position="320"/>
        <end position="514"/>
    </location>
</feature>
<feature type="domain" description="ABC transmembrane type-1" evidence="12">
    <location>
        <begin position="44"/>
        <end position="246"/>
    </location>
</feature>
<reference evidence="13 14" key="1">
    <citation type="submission" date="2019-03" db="EMBL/GenBank/DDBJ databases">
        <title>Genomic Encyclopedia of Type Strains, Phase III (KMG-III): the genomes of soil and plant-associated and newly described type strains.</title>
        <authorList>
            <person name="Whitman W."/>
        </authorList>
    </citation>
    <scope>NUCLEOTIDE SEQUENCE [LARGE SCALE GENOMIC DNA]</scope>
    <source>
        <strain evidence="13 14">CGMCC 1.7660</strain>
    </source>
</reference>
<dbReference type="Gene3D" id="1.10.3720.10">
    <property type="entry name" value="MetI-like"/>
    <property type="match status" value="2"/>
</dbReference>
<proteinExistence type="inferred from homology"/>
<comment type="subunit">
    <text evidence="2">The complex is composed of two ATP-binding proteins (ThiQ), two transmembrane proteins (ThiP) and a solute-binding protein (ThiB).</text>
</comment>
<comment type="subcellular location">
    <subcellularLocation>
        <location evidence="1">Cell inner membrane</location>
        <topology evidence="1">Multi-pass membrane protein</topology>
    </subcellularLocation>
    <subcellularLocation>
        <location evidence="11">Cell membrane</location>
        <topology evidence="11">Multi-pass membrane protein</topology>
    </subcellularLocation>
</comment>
<organism evidence="13 14">
    <name type="scientific">Dongia mobilis</name>
    <dbReference type="NCBI Taxonomy" id="578943"/>
    <lineage>
        <taxon>Bacteria</taxon>
        <taxon>Pseudomonadati</taxon>
        <taxon>Pseudomonadota</taxon>
        <taxon>Alphaproteobacteria</taxon>
        <taxon>Rhodospirillales</taxon>
        <taxon>Dongiaceae</taxon>
        <taxon>Dongia</taxon>
    </lineage>
</organism>
<dbReference type="GO" id="GO:0005886">
    <property type="term" value="C:plasma membrane"/>
    <property type="evidence" value="ECO:0007669"/>
    <property type="project" value="UniProtKB-SubCell"/>
</dbReference>
<protein>
    <recommendedName>
        <fullName evidence="3">Thiamine transport system permease protein ThiP</fullName>
    </recommendedName>
</protein>
<keyword evidence="8" id="KW-0677">Repeat</keyword>
<evidence type="ECO:0000313" key="13">
    <source>
        <dbReference type="EMBL" id="TDQ84203.1"/>
    </source>
</evidence>
<feature type="transmembrane region" description="Helical" evidence="11">
    <location>
        <begin position="43"/>
        <end position="63"/>
    </location>
</feature>
<feature type="transmembrane region" description="Helical" evidence="11">
    <location>
        <begin position="188"/>
        <end position="209"/>
    </location>
</feature>
<dbReference type="RefSeq" id="WP_166644979.1">
    <property type="nucleotide sequence ID" value="NZ_SNYW01000006.1"/>
</dbReference>
<dbReference type="PROSITE" id="PS50928">
    <property type="entry name" value="ABC_TM1"/>
    <property type="match status" value="2"/>
</dbReference>
<evidence type="ECO:0000256" key="4">
    <source>
        <dbReference type="ARBA" id="ARBA00022448"/>
    </source>
</evidence>
<dbReference type="InterPro" id="IPR035906">
    <property type="entry name" value="MetI-like_sf"/>
</dbReference>
<keyword evidence="14" id="KW-1185">Reference proteome</keyword>
<evidence type="ECO:0000259" key="12">
    <source>
        <dbReference type="PROSITE" id="PS50928"/>
    </source>
</evidence>
<accession>A0A4R6WXP3</accession>
<dbReference type="SUPFAM" id="SSF161098">
    <property type="entry name" value="MetI-like"/>
    <property type="match status" value="2"/>
</dbReference>
<dbReference type="EMBL" id="SNYW01000006">
    <property type="protein sequence ID" value="TDQ84203.1"/>
    <property type="molecule type" value="Genomic_DNA"/>
</dbReference>
<feature type="transmembrane region" description="Helical" evidence="11">
    <location>
        <begin position="125"/>
        <end position="148"/>
    </location>
</feature>
<feature type="transmembrane region" description="Helical" evidence="11">
    <location>
        <begin position="84"/>
        <end position="105"/>
    </location>
</feature>
<evidence type="ECO:0000256" key="1">
    <source>
        <dbReference type="ARBA" id="ARBA00004429"/>
    </source>
</evidence>
<dbReference type="PANTHER" id="PTHR30183:SF9">
    <property type="entry name" value="THIAMINE TRANSPORT SYSTEM PERMEASE PROTEIN THIP"/>
    <property type="match status" value="1"/>
</dbReference>
<feature type="transmembrane region" description="Helical" evidence="11">
    <location>
        <begin position="279"/>
        <end position="300"/>
    </location>
</feature>
<gene>
    <name evidence="13" type="ORF">A8950_0751</name>
</gene>
<dbReference type="CDD" id="cd06261">
    <property type="entry name" value="TM_PBP2"/>
    <property type="match status" value="2"/>
</dbReference>
<feature type="transmembrane region" description="Helical" evidence="11">
    <location>
        <begin position="229"/>
        <end position="251"/>
    </location>
</feature>
<sequence>MPLLARIGLVLAAALAAATILVFVLLLGAGGAGAPQWDYIGRVLAFTFQQALLSTLLALLGAMPMTRALARRAVFPGRSLLLRLCALPLVMPTIVGIFGVVAVYGGNGYLAAAANALGAGWRPGIYGLTGILIAHVFFNLPLAIRLLLPAYAAIPAETWRLTAQLGMGGGDIFRVIEWPLLRQRLPSVALVVFMLCFSTFAVALTLGGGPRATTLEVAIYQALRFDFDLQLGAVLALIQAACCAAGAWAVWHLGRDMALGQTARLVAPRFDGQRRGARLADAAVILLGTLFVALPLLALVQKGLAGLPAAAAPASLMRAALVSLGLGLGGGLLATAIGYALATARQAARDAGHRQRALVLALIGRLGLFVSPMVIGTGIFLAASGQVDLYRFAALGVIGLSAVMALPFVLSVLEPALADSAARHDRLCRALGIHGWHRFRAVDWPTLRKPIATALALSSVLAMGDLGAIALFGHKDMVNLTLLLYHQLGAYRLDGAAATALILLVLALLFYWSIERWVGGRELH</sequence>
<feature type="transmembrane region" description="Helical" evidence="11">
    <location>
        <begin position="320"/>
        <end position="342"/>
    </location>
</feature>
<dbReference type="InterPro" id="IPR000515">
    <property type="entry name" value="MetI-like"/>
</dbReference>
<keyword evidence="4 11" id="KW-0813">Transport</keyword>
<dbReference type="PANTHER" id="PTHR30183">
    <property type="entry name" value="MOLYBDENUM TRANSPORT SYSTEM PERMEASE PROTEIN MODB"/>
    <property type="match status" value="1"/>
</dbReference>
<keyword evidence="9 11" id="KW-1133">Transmembrane helix</keyword>
<evidence type="ECO:0000256" key="8">
    <source>
        <dbReference type="ARBA" id="ARBA00022737"/>
    </source>
</evidence>
<evidence type="ECO:0000256" key="2">
    <source>
        <dbReference type="ARBA" id="ARBA00011650"/>
    </source>
</evidence>
<evidence type="ECO:0000256" key="6">
    <source>
        <dbReference type="ARBA" id="ARBA00022519"/>
    </source>
</evidence>
<dbReference type="GO" id="GO:0015888">
    <property type="term" value="P:thiamine transport"/>
    <property type="evidence" value="ECO:0007669"/>
    <property type="project" value="InterPro"/>
</dbReference>
<comment type="caution">
    <text evidence="13">The sequence shown here is derived from an EMBL/GenBank/DDBJ whole genome shotgun (WGS) entry which is preliminary data.</text>
</comment>
<evidence type="ECO:0000256" key="10">
    <source>
        <dbReference type="ARBA" id="ARBA00023136"/>
    </source>
</evidence>
<feature type="transmembrane region" description="Helical" evidence="11">
    <location>
        <begin position="362"/>
        <end position="383"/>
    </location>
</feature>
<evidence type="ECO:0000256" key="3">
    <source>
        <dbReference type="ARBA" id="ARBA00016947"/>
    </source>
</evidence>
<dbReference type="NCBIfam" id="TIGR01253">
    <property type="entry name" value="thiP"/>
    <property type="match status" value="1"/>
</dbReference>
<evidence type="ECO:0000256" key="11">
    <source>
        <dbReference type="RuleBase" id="RU363032"/>
    </source>
</evidence>
<dbReference type="GO" id="GO:0022857">
    <property type="term" value="F:transmembrane transporter activity"/>
    <property type="evidence" value="ECO:0007669"/>
    <property type="project" value="InterPro"/>
</dbReference>
<keyword evidence="6" id="KW-0997">Cell inner membrane</keyword>
<dbReference type="AlphaFoldDB" id="A0A4R6WXP3"/>
<dbReference type="Pfam" id="PF00528">
    <property type="entry name" value="BPD_transp_1"/>
    <property type="match status" value="1"/>
</dbReference>
<feature type="transmembrane region" description="Helical" evidence="11">
    <location>
        <begin position="389"/>
        <end position="413"/>
    </location>
</feature>
<evidence type="ECO:0000256" key="7">
    <source>
        <dbReference type="ARBA" id="ARBA00022692"/>
    </source>
</evidence>
<name>A0A4R6WXP3_9PROT</name>
<feature type="transmembrane region" description="Helical" evidence="11">
    <location>
        <begin position="493"/>
        <end position="514"/>
    </location>
</feature>
<keyword evidence="5" id="KW-1003">Cell membrane</keyword>
<dbReference type="InterPro" id="IPR005947">
    <property type="entry name" value="ThiP_ABC_transpt"/>
</dbReference>
<feature type="transmembrane region" description="Helical" evidence="11">
    <location>
        <begin position="454"/>
        <end position="473"/>
    </location>
</feature>